<gene>
    <name evidence="3" type="ORF">BCR43DRAFT_409476</name>
</gene>
<dbReference type="Pfam" id="PF03330">
    <property type="entry name" value="DPBB_1"/>
    <property type="match status" value="1"/>
</dbReference>
<dbReference type="OMA" id="RIPITWE"/>
<sequence length="95" mass="9868">SGDGTWYNPGLGSCGVTNSESDLIAALNYVDMKNGANPNNNPNCGRKINVTGPKGKVTVKIVDTCPVCKSGDVDLSPAAFAKIADLDQGRIGITW</sequence>
<protein>
    <submittedName>
        <fullName evidence="3">RlpA-like double-psi beta-barrel-protein domain-containing protein-containing protein</fullName>
    </submittedName>
</protein>
<dbReference type="PANTHER" id="PTHR31836:SF21">
    <property type="entry name" value="EXPANSIN-LIKE PROTEIN 7"/>
    <property type="match status" value="1"/>
</dbReference>
<evidence type="ECO:0000259" key="2">
    <source>
        <dbReference type="Pfam" id="PF03330"/>
    </source>
</evidence>
<evidence type="ECO:0000313" key="4">
    <source>
        <dbReference type="Proteomes" id="UP000242180"/>
    </source>
</evidence>
<dbReference type="Gene3D" id="2.40.40.10">
    <property type="entry name" value="RlpA-like domain"/>
    <property type="match status" value="1"/>
</dbReference>
<dbReference type="InterPro" id="IPR051477">
    <property type="entry name" value="Expansin_CellWall"/>
</dbReference>
<dbReference type="STRING" id="13706.A0A1X2H216"/>
<dbReference type="CDD" id="cd22191">
    <property type="entry name" value="DPBB_RlpA_EXP_N-like"/>
    <property type="match status" value="1"/>
</dbReference>
<dbReference type="PANTHER" id="PTHR31836">
    <property type="match status" value="1"/>
</dbReference>
<keyword evidence="1" id="KW-0732">Signal</keyword>
<feature type="non-terminal residue" evidence="3">
    <location>
        <position position="1"/>
    </location>
</feature>
<feature type="non-terminal residue" evidence="3">
    <location>
        <position position="95"/>
    </location>
</feature>
<evidence type="ECO:0000256" key="1">
    <source>
        <dbReference type="ARBA" id="ARBA00022729"/>
    </source>
</evidence>
<dbReference type="EMBL" id="MCGN01000011">
    <property type="protein sequence ID" value="ORY91061.1"/>
    <property type="molecule type" value="Genomic_DNA"/>
</dbReference>
<comment type="caution">
    <text evidence="3">The sequence shown here is derived from an EMBL/GenBank/DDBJ whole genome shotgun (WGS) entry which is preliminary data.</text>
</comment>
<dbReference type="InParanoid" id="A0A1X2H216"/>
<feature type="domain" description="RlpA-like protein double-psi beta-barrel" evidence="2">
    <location>
        <begin position="4"/>
        <end position="94"/>
    </location>
</feature>
<dbReference type="SUPFAM" id="SSF50685">
    <property type="entry name" value="Barwin-like endoglucanases"/>
    <property type="match status" value="1"/>
</dbReference>
<accession>A0A1X2H216</accession>
<name>A0A1X2H216_SYNRA</name>
<dbReference type="InterPro" id="IPR036908">
    <property type="entry name" value="RlpA-like_sf"/>
</dbReference>
<proteinExistence type="predicted"/>
<dbReference type="OrthoDB" id="406505at2759"/>
<dbReference type="InterPro" id="IPR009009">
    <property type="entry name" value="RlpA-like_DPBB"/>
</dbReference>
<keyword evidence="4" id="KW-1185">Reference proteome</keyword>
<dbReference type="AlphaFoldDB" id="A0A1X2H216"/>
<reference evidence="3 4" key="1">
    <citation type="submission" date="2016-07" db="EMBL/GenBank/DDBJ databases">
        <title>Pervasive Adenine N6-methylation of Active Genes in Fungi.</title>
        <authorList>
            <consortium name="DOE Joint Genome Institute"/>
            <person name="Mondo S.J."/>
            <person name="Dannebaum R.O."/>
            <person name="Kuo R.C."/>
            <person name="Labutti K."/>
            <person name="Haridas S."/>
            <person name="Kuo A."/>
            <person name="Salamov A."/>
            <person name="Ahrendt S.R."/>
            <person name="Lipzen A."/>
            <person name="Sullivan W."/>
            <person name="Andreopoulos W.B."/>
            <person name="Clum A."/>
            <person name="Lindquist E."/>
            <person name="Daum C."/>
            <person name="Ramamoorthy G.K."/>
            <person name="Gryganskyi A."/>
            <person name="Culley D."/>
            <person name="Magnuson J.K."/>
            <person name="James T.Y."/>
            <person name="O'Malley M.A."/>
            <person name="Stajich J.E."/>
            <person name="Spatafora J.W."/>
            <person name="Visel A."/>
            <person name="Grigoriev I.V."/>
        </authorList>
    </citation>
    <scope>NUCLEOTIDE SEQUENCE [LARGE SCALE GENOMIC DNA]</scope>
    <source>
        <strain evidence="3 4">NRRL 2496</strain>
    </source>
</reference>
<evidence type="ECO:0000313" key="3">
    <source>
        <dbReference type="EMBL" id="ORY91061.1"/>
    </source>
</evidence>
<dbReference type="Proteomes" id="UP000242180">
    <property type="component" value="Unassembled WGS sequence"/>
</dbReference>
<organism evidence="3 4">
    <name type="scientific">Syncephalastrum racemosum</name>
    <name type="common">Filamentous fungus</name>
    <dbReference type="NCBI Taxonomy" id="13706"/>
    <lineage>
        <taxon>Eukaryota</taxon>
        <taxon>Fungi</taxon>
        <taxon>Fungi incertae sedis</taxon>
        <taxon>Mucoromycota</taxon>
        <taxon>Mucoromycotina</taxon>
        <taxon>Mucoromycetes</taxon>
        <taxon>Mucorales</taxon>
        <taxon>Syncephalastraceae</taxon>
        <taxon>Syncephalastrum</taxon>
    </lineage>
</organism>